<dbReference type="InterPro" id="IPR013761">
    <property type="entry name" value="SAM/pointed_sf"/>
</dbReference>
<dbReference type="OrthoDB" id="2158305at2759"/>
<protein>
    <recommendedName>
        <fullName evidence="3">SAM domain-containing protein</fullName>
    </recommendedName>
</protein>
<evidence type="ECO:0000256" key="2">
    <source>
        <dbReference type="SAM" id="Phobius"/>
    </source>
</evidence>
<dbReference type="AlphaFoldDB" id="A0A1Y2C5C3"/>
<organism evidence="4 5">
    <name type="scientific">Rhizoclosmatium globosum</name>
    <dbReference type="NCBI Taxonomy" id="329046"/>
    <lineage>
        <taxon>Eukaryota</taxon>
        <taxon>Fungi</taxon>
        <taxon>Fungi incertae sedis</taxon>
        <taxon>Chytridiomycota</taxon>
        <taxon>Chytridiomycota incertae sedis</taxon>
        <taxon>Chytridiomycetes</taxon>
        <taxon>Chytridiales</taxon>
        <taxon>Chytriomycetaceae</taxon>
        <taxon>Rhizoclosmatium</taxon>
    </lineage>
</organism>
<sequence length="644" mass="68731">MAMAVNLTTTIWYPADKCMESYAVRIDYTTNSLNGCGRQTVPLTCSSEPTTPANFLIATGCTDAPPTNPYIDASWLQVQSFATSGNGCSGNVVGGTQLPYHQCAPVPNTASFTRISAEPVNGTMYLSTFSDSKCTSRVNTTEFGNLKAATCLNDVLIKPINYAGYAVVTTYSDANCKVPAKLQYLPSIQTPCTPSTICSQNNNQEFITTTCDKTYNLAATSKSVFGPTTAVTVQTYLDPSCTYPDDRFDIALGVCFSTNWQYSDNSISSAIALNTTDGVRISFFSGSGCQGKSVSPDSILFPAMGVCTSQARVFYTPGSGGESSGPSIGLIAGGVAGGVVLILLIVGAVWYSRKSKAVAESNVDPVRDERINKTMTLQFSQYPTEYSGQSSYSPQPVAHPTQNSSHSQPTAQPTQYSQYSHQQQANQTQVIASNNLTERGYAAYPRSVHGSTHGSHGNVPTRMGTTSTSFQAVDTATIASATIGSAATYTASNINVVGGFNDDTAAMSDRTKPANVFGEFNAVAIGAGNLRVNNVSNLEYNNESIKVHESNFGKLVLPSLPSVWTVNDVVAWTQENDGSSEMVAFVREQEIDGRALLLLTEGQLSFLKVGSRVKFWQKLNELREVNASVLATADELAPPPEYVA</sequence>
<feature type="region of interest" description="Disordered" evidence="1">
    <location>
        <begin position="384"/>
        <end position="426"/>
    </location>
</feature>
<feature type="transmembrane region" description="Helical" evidence="2">
    <location>
        <begin position="328"/>
        <end position="351"/>
    </location>
</feature>
<feature type="domain" description="SAM" evidence="3">
    <location>
        <begin position="564"/>
        <end position="610"/>
    </location>
</feature>
<comment type="caution">
    <text evidence="4">The sequence shown here is derived from an EMBL/GenBank/DDBJ whole genome shotgun (WGS) entry which is preliminary data.</text>
</comment>
<dbReference type="InterPro" id="IPR001660">
    <property type="entry name" value="SAM"/>
</dbReference>
<name>A0A1Y2C5C3_9FUNG</name>
<keyword evidence="2" id="KW-0812">Transmembrane</keyword>
<dbReference type="SUPFAM" id="SSF47769">
    <property type="entry name" value="SAM/Pointed domain"/>
    <property type="match status" value="1"/>
</dbReference>
<keyword evidence="2" id="KW-1133">Transmembrane helix</keyword>
<evidence type="ECO:0000256" key="1">
    <source>
        <dbReference type="SAM" id="MobiDB-lite"/>
    </source>
</evidence>
<keyword evidence="5" id="KW-1185">Reference proteome</keyword>
<proteinExistence type="predicted"/>
<evidence type="ECO:0000313" key="5">
    <source>
        <dbReference type="Proteomes" id="UP000193642"/>
    </source>
</evidence>
<dbReference type="PANTHER" id="PTHR12247:SF131">
    <property type="entry name" value="LD05287P"/>
    <property type="match status" value="1"/>
</dbReference>
<evidence type="ECO:0000259" key="3">
    <source>
        <dbReference type="PROSITE" id="PS50105"/>
    </source>
</evidence>
<keyword evidence="2" id="KW-0472">Membrane</keyword>
<dbReference type="GO" id="GO:0042393">
    <property type="term" value="F:histone binding"/>
    <property type="evidence" value="ECO:0007669"/>
    <property type="project" value="TreeGrafter"/>
</dbReference>
<dbReference type="GO" id="GO:0045892">
    <property type="term" value="P:negative regulation of DNA-templated transcription"/>
    <property type="evidence" value="ECO:0007669"/>
    <property type="project" value="TreeGrafter"/>
</dbReference>
<dbReference type="EMBL" id="MCGO01000029">
    <property type="protein sequence ID" value="ORY42242.1"/>
    <property type="molecule type" value="Genomic_DNA"/>
</dbReference>
<dbReference type="GO" id="GO:0003682">
    <property type="term" value="F:chromatin binding"/>
    <property type="evidence" value="ECO:0007669"/>
    <property type="project" value="TreeGrafter"/>
</dbReference>
<dbReference type="PROSITE" id="PS50105">
    <property type="entry name" value="SAM_DOMAIN"/>
    <property type="match status" value="1"/>
</dbReference>
<reference evidence="4 5" key="1">
    <citation type="submission" date="2016-07" db="EMBL/GenBank/DDBJ databases">
        <title>Pervasive Adenine N6-methylation of Active Genes in Fungi.</title>
        <authorList>
            <consortium name="DOE Joint Genome Institute"/>
            <person name="Mondo S.J."/>
            <person name="Dannebaum R.O."/>
            <person name="Kuo R.C."/>
            <person name="Labutti K."/>
            <person name="Haridas S."/>
            <person name="Kuo A."/>
            <person name="Salamov A."/>
            <person name="Ahrendt S.R."/>
            <person name="Lipzen A."/>
            <person name="Sullivan W."/>
            <person name="Andreopoulos W.B."/>
            <person name="Clum A."/>
            <person name="Lindquist E."/>
            <person name="Daum C."/>
            <person name="Ramamoorthy G.K."/>
            <person name="Gryganskyi A."/>
            <person name="Culley D."/>
            <person name="Magnuson J.K."/>
            <person name="James T.Y."/>
            <person name="O'Malley M.A."/>
            <person name="Stajich J.E."/>
            <person name="Spatafora J.W."/>
            <person name="Visel A."/>
            <person name="Grigoriev I.V."/>
        </authorList>
    </citation>
    <scope>NUCLEOTIDE SEQUENCE [LARGE SCALE GENOMIC DNA]</scope>
    <source>
        <strain evidence="4 5">JEL800</strain>
    </source>
</reference>
<dbReference type="Gene3D" id="1.10.150.50">
    <property type="entry name" value="Transcription Factor, Ets-1"/>
    <property type="match status" value="1"/>
</dbReference>
<gene>
    <name evidence="4" type="ORF">BCR33DRAFT_851764</name>
</gene>
<feature type="region of interest" description="Disordered" evidence="1">
    <location>
        <begin position="446"/>
        <end position="465"/>
    </location>
</feature>
<dbReference type="GO" id="GO:0005634">
    <property type="term" value="C:nucleus"/>
    <property type="evidence" value="ECO:0007669"/>
    <property type="project" value="TreeGrafter"/>
</dbReference>
<evidence type="ECO:0000313" key="4">
    <source>
        <dbReference type="EMBL" id="ORY42242.1"/>
    </source>
</evidence>
<dbReference type="Proteomes" id="UP000193642">
    <property type="component" value="Unassembled WGS sequence"/>
</dbReference>
<dbReference type="PANTHER" id="PTHR12247">
    <property type="entry name" value="POLYCOMB GROUP PROTEIN"/>
    <property type="match status" value="1"/>
</dbReference>
<dbReference type="InterPro" id="IPR050548">
    <property type="entry name" value="PcG_chromatin_remod_factors"/>
</dbReference>
<accession>A0A1Y2C5C3</accession>